<sequence length="469" mass="50627">MEAAVMAASAAAAAAKEAALAASAAAEAAVNDVATAKEAVAAASASASALYAKQAAAAAATAGEAAAMRASRKRKFHLVDNDQGQPRCCEDVDLISRVPDAVLGTIISLLPTKDGVRTQAVSRRWRPLWRSAPLNLVVDSVRTKDHLLTKILSEHPGPARRFSLNLFSRNCSDKIEGWLSSQALDSLQELELTYWVKDLLPWPVFRFAPTLRVVKFYGLHFPDMTMKLSLKFPCLKHLTLDGVTISEDALHNILSRCAALESLELEDKQRTDISSQTLKFPCLKQLTLGGVTISENALQSILSGCPALESLMLKGNLGIGRLCISSQTLKSLVFSAGFDGGDIVLQELIIEDAPCLERLLTLNPLSVPATIRVISAPKLKVLGMIPEKIAQLQFGTTVFQKMIAVSLATKMHTVSVLVLGSAGPNLDTVVNFLKCFPCFSSHGWAWTMSRSMTQWTQLNALSSISKKWS</sequence>
<evidence type="ECO:0000313" key="1">
    <source>
        <dbReference type="EnsemblPlants" id="AVESA.00010b.r2.1DG0120470.1.CDS"/>
    </source>
</evidence>
<protein>
    <submittedName>
        <fullName evidence="1">Uncharacterized protein</fullName>
    </submittedName>
</protein>
<name>A0ACD5TSR7_AVESA</name>
<organism evidence="1 2">
    <name type="scientific">Avena sativa</name>
    <name type="common">Oat</name>
    <dbReference type="NCBI Taxonomy" id="4498"/>
    <lineage>
        <taxon>Eukaryota</taxon>
        <taxon>Viridiplantae</taxon>
        <taxon>Streptophyta</taxon>
        <taxon>Embryophyta</taxon>
        <taxon>Tracheophyta</taxon>
        <taxon>Spermatophyta</taxon>
        <taxon>Magnoliopsida</taxon>
        <taxon>Liliopsida</taxon>
        <taxon>Poales</taxon>
        <taxon>Poaceae</taxon>
        <taxon>BOP clade</taxon>
        <taxon>Pooideae</taxon>
        <taxon>Poodae</taxon>
        <taxon>Poeae</taxon>
        <taxon>Poeae Chloroplast Group 1 (Aveneae type)</taxon>
        <taxon>Aveninae</taxon>
        <taxon>Avena</taxon>
    </lineage>
</organism>
<reference evidence="1" key="1">
    <citation type="submission" date="2021-05" db="EMBL/GenBank/DDBJ databases">
        <authorList>
            <person name="Scholz U."/>
            <person name="Mascher M."/>
            <person name="Fiebig A."/>
        </authorList>
    </citation>
    <scope>NUCLEOTIDE SEQUENCE [LARGE SCALE GENOMIC DNA]</scope>
</reference>
<keyword evidence="2" id="KW-1185">Reference proteome</keyword>
<proteinExistence type="predicted"/>
<dbReference type="EnsemblPlants" id="AVESA.00010b.r2.1DG0120470.1">
    <property type="protein sequence ID" value="AVESA.00010b.r2.1DG0120470.1.CDS"/>
    <property type="gene ID" value="AVESA.00010b.r2.1DG0120470"/>
</dbReference>
<reference evidence="1" key="2">
    <citation type="submission" date="2025-09" db="UniProtKB">
        <authorList>
            <consortium name="EnsemblPlants"/>
        </authorList>
    </citation>
    <scope>IDENTIFICATION</scope>
</reference>
<evidence type="ECO:0000313" key="2">
    <source>
        <dbReference type="Proteomes" id="UP001732700"/>
    </source>
</evidence>
<dbReference type="Proteomes" id="UP001732700">
    <property type="component" value="Chromosome 1D"/>
</dbReference>
<accession>A0ACD5TSR7</accession>